<sequence length="91" mass="10458">MKTEREEVWLQCQGQPIRGDVAVQGGGTWGGFGSQESERKRAALKVCEQRRRVRPEKPHLQESWTIHRPMETGVSDVTPAGWLREHNFNTM</sequence>
<proteinExistence type="predicted"/>
<keyword evidence="2" id="KW-1185">Reference proteome</keyword>
<dbReference type="EMBL" id="VHII01000017">
    <property type="protein sequence ID" value="KAF1377809.1"/>
    <property type="molecule type" value="Genomic_DNA"/>
</dbReference>
<reference evidence="1 2" key="1">
    <citation type="submission" date="2019-06" db="EMBL/GenBank/DDBJ databases">
        <title>A chromosome-scale genome assembly of the European perch, Perca fluviatilis.</title>
        <authorList>
            <person name="Roques C."/>
            <person name="Zahm M."/>
            <person name="Cabau C."/>
            <person name="Klopp C."/>
            <person name="Bouchez O."/>
            <person name="Donnadieu C."/>
            <person name="Kuhl H."/>
            <person name="Gislard M."/>
            <person name="Guendouz S."/>
            <person name="Journot L."/>
            <person name="Haffray P."/>
            <person name="Bestin A."/>
            <person name="Morvezen R."/>
            <person name="Feron R."/>
            <person name="Wen M."/>
            <person name="Jouanno E."/>
            <person name="Herpin A."/>
            <person name="Schartl M."/>
            <person name="Postlethwait J."/>
            <person name="Schaerlinger B."/>
            <person name="Chardard D."/>
            <person name="Lecocq T."/>
            <person name="Poncet C."/>
            <person name="Jaffrelo L."/>
            <person name="Lampietro C."/>
            <person name="Guiguen Y."/>
        </authorList>
    </citation>
    <scope>NUCLEOTIDE SEQUENCE [LARGE SCALE GENOMIC DNA]</scope>
    <source>
        <tissue evidence="1">Blood</tissue>
    </source>
</reference>
<dbReference type="Proteomes" id="UP000465112">
    <property type="component" value="Chromosome 17"/>
</dbReference>
<evidence type="ECO:0000313" key="2">
    <source>
        <dbReference type="Proteomes" id="UP000465112"/>
    </source>
</evidence>
<dbReference type="AlphaFoldDB" id="A0A6A5EHL9"/>
<name>A0A6A5EHL9_PERFL</name>
<accession>A0A6A5EHL9</accession>
<gene>
    <name evidence="1" type="ORF">PFLUV_G00204590</name>
</gene>
<organism evidence="1 2">
    <name type="scientific">Perca fluviatilis</name>
    <name type="common">European perch</name>
    <dbReference type="NCBI Taxonomy" id="8168"/>
    <lineage>
        <taxon>Eukaryota</taxon>
        <taxon>Metazoa</taxon>
        <taxon>Chordata</taxon>
        <taxon>Craniata</taxon>
        <taxon>Vertebrata</taxon>
        <taxon>Euteleostomi</taxon>
        <taxon>Actinopterygii</taxon>
        <taxon>Neopterygii</taxon>
        <taxon>Teleostei</taxon>
        <taxon>Neoteleostei</taxon>
        <taxon>Acanthomorphata</taxon>
        <taxon>Eupercaria</taxon>
        <taxon>Perciformes</taxon>
        <taxon>Percoidei</taxon>
        <taxon>Percidae</taxon>
        <taxon>Percinae</taxon>
        <taxon>Perca</taxon>
    </lineage>
</organism>
<protein>
    <submittedName>
        <fullName evidence="1">Uncharacterized protein</fullName>
    </submittedName>
</protein>
<evidence type="ECO:0000313" key="1">
    <source>
        <dbReference type="EMBL" id="KAF1377809.1"/>
    </source>
</evidence>
<comment type="caution">
    <text evidence="1">The sequence shown here is derived from an EMBL/GenBank/DDBJ whole genome shotgun (WGS) entry which is preliminary data.</text>
</comment>